<dbReference type="InterPro" id="IPR020889">
    <property type="entry name" value="LipoPS_assembly_LptD"/>
</dbReference>
<comment type="caution">
    <text evidence="4">Lacks conserved residue(s) required for the propagation of feature annotation.</text>
</comment>
<dbReference type="Pfam" id="PF04453">
    <property type="entry name" value="LptD"/>
    <property type="match status" value="1"/>
</dbReference>
<proteinExistence type="inferred from homology"/>
<comment type="function">
    <text evidence="4">Together with LptE, is involved in the assembly of lipopolysaccharide (LPS) at the surface of the outer membrane.</text>
</comment>
<dbReference type="Pfam" id="PF03968">
    <property type="entry name" value="LptD_N"/>
    <property type="match status" value="1"/>
</dbReference>
<dbReference type="GO" id="GO:0043165">
    <property type="term" value="P:Gram-negative-bacterium-type cell outer membrane assembly"/>
    <property type="evidence" value="ECO:0007669"/>
    <property type="project" value="UniProtKB-UniRule"/>
</dbReference>
<dbReference type="GO" id="GO:0009279">
    <property type="term" value="C:cell outer membrane"/>
    <property type="evidence" value="ECO:0007669"/>
    <property type="project" value="UniProtKB-SubCell"/>
</dbReference>
<evidence type="ECO:0000256" key="2">
    <source>
        <dbReference type="ARBA" id="ARBA00023136"/>
    </source>
</evidence>
<dbReference type="STRING" id="197479.BFW38_02315"/>
<name>A0A1E2V6D8_9GAMM</name>
<keyword evidence="3 4" id="KW-0998">Cell outer membrane</keyword>
<keyword evidence="1 4" id="KW-0732">Signal</keyword>
<organism evidence="8 9">
    <name type="scientific">Terasakiispira papahanaumokuakeensis</name>
    <dbReference type="NCBI Taxonomy" id="197479"/>
    <lineage>
        <taxon>Bacteria</taxon>
        <taxon>Pseudomonadati</taxon>
        <taxon>Pseudomonadota</taxon>
        <taxon>Gammaproteobacteria</taxon>
        <taxon>Oceanospirillales</taxon>
        <taxon>Terasakiispira</taxon>
    </lineage>
</organism>
<evidence type="ECO:0000313" key="9">
    <source>
        <dbReference type="Proteomes" id="UP000094291"/>
    </source>
</evidence>
<sequence>MLTAFRSPTARRQQRRVAPQGLGLWRLMTIPLVSIPLLSVVWASTAQATSPDAPVPALPDPLPGAELDWVPLPTAQPGSQCHGYYVSPALDLPDRDLPFADARLFAESDQADYDGQGGVRLKGDVQLRKGPVMLRSDRAEVSPDQQHLSLQGNLTMRRPGALLRGRSGQVDNEAGTLRLDEAHFVLHQQRLRGDAGRLEQDADGIIYLRNSRFTTCAPGDNAWQLIAGDLALNQASGFGDAHDVRLEVADIPVFYWPWLRFPIDDRRHSGLLFPRLGWSGDNGFDYTQPVYLNLAPNMDATVTPRWMQSRGLMLGTEFRYLASPVHGGQFNYSFINEDERYGDRDRWLFNTRHEGLITGSWRYRVDFNQASDDSYLDDFGQNVDVGSGDDLLQMIEVTGQAAGWQAALRFRGYQKLDPNSDPFERTGEGKGYQLFDLRQGRRASVQEYYQMPQLEVSRGFGLTEHVSSTVLFETVRFDPLLPQDEQVTTQADPEAYIQRWGTPKSTRLYGQASLLGEWHQTWGYLKPSVGVTYIRQDLDPYEDSVLGHGFNKTPSATVPMAVLDTGLYFEREASWWGSDYTQTLEPRLYGVHIPDVDQHDLPPIFDWSESDITAESLFSPDRFSGRDRVGDLSRVTLGVTQRWLNHDDGREQFRFMLAKAFYLRDRFVTDSALPEDHPDHPKHQERDQRAYRYVRNSSSIVAQAQWQISDEFQLRQTLLWDDQINRLDRSSTHLRWQPDWGLMSIGYVQASNYGDVLVGPSPGSDQLDQYSHSRDADEQFDLGMVWNVTPQVSVFGRYLHDVPTGDSLEQMAGLSYDSCCWQVQLLYRDWVSNTDRPAYDVSTGDYADRDRDHGVFIRFVLKGLGGIGQATDDIISGIPGYRRKD</sequence>
<dbReference type="EMBL" id="MDTQ01000001">
    <property type="protein sequence ID" value="ODC02551.1"/>
    <property type="molecule type" value="Genomic_DNA"/>
</dbReference>
<evidence type="ECO:0000259" key="6">
    <source>
        <dbReference type="Pfam" id="PF03968"/>
    </source>
</evidence>
<keyword evidence="5" id="KW-0812">Transmembrane</keyword>
<dbReference type="GO" id="GO:1990351">
    <property type="term" value="C:transporter complex"/>
    <property type="evidence" value="ECO:0007669"/>
    <property type="project" value="TreeGrafter"/>
</dbReference>
<comment type="caution">
    <text evidence="8">The sequence shown here is derived from an EMBL/GenBank/DDBJ whole genome shotgun (WGS) entry which is preliminary data.</text>
</comment>
<evidence type="ECO:0000259" key="7">
    <source>
        <dbReference type="Pfam" id="PF04453"/>
    </source>
</evidence>
<evidence type="ECO:0000256" key="4">
    <source>
        <dbReference type="HAMAP-Rule" id="MF_01411"/>
    </source>
</evidence>
<comment type="subcellular location">
    <subcellularLocation>
        <location evidence="4">Cell outer membrane</location>
    </subcellularLocation>
</comment>
<reference evidence="8 9" key="1">
    <citation type="submission" date="2016-08" db="EMBL/GenBank/DDBJ databases">
        <authorList>
            <person name="Seilhamer J.J."/>
        </authorList>
    </citation>
    <scope>NUCLEOTIDE SEQUENCE [LARGE SCALE GENOMIC DNA]</scope>
    <source>
        <strain evidence="8 9">PH27A</strain>
    </source>
</reference>
<dbReference type="AlphaFoldDB" id="A0A1E2V6D8"/>
<dbReference type="PANTHER" id="PTHR30189:SF1">
    <property type="entry name" value="LPS-ASSEMBLY PROTEIN LPTD"/>
    <property type="match status" value="1"/>
</dbReference>
<comment type="similarity">
    <text evidence="4">Belongs to the LptD family.</text>
</comment>
<gene>
    <name evidence="4" type="primary">lptD</name>
    <name evidence="8" type="ORF">BFW38_02315</name>
</gene>
<accession>A0A1E2V6D8</accession>
<dbReference type="PANTHER" id="PTHR30189">
    <property type="entry name" value="LPS-ASSEMBLY PROTEIN"/>
    <property type="match status" value="1"/>
</dbReference>
<keyword evidence="5" id="KW-1133">Transmembrane helix</keyword>
<protein>
    <recommendedName>
        <fullName evidence="4">LPS-assembly protein LptD</fullName>
    </recommendedName>
</protein>
<dbReference type="Proteomes" id="UP000094291">
    <property type="component" value="Unassembled WGS sequence"/>
</dbReference>
<feature type="domain" description="LptD C-terminal" evidence="7">
    <location>
        <begin position="344"/>
        <end position="755"/>
    </location>
</feature>
<dbReference type="HAMAP" id="MF_01411">
    <property type="entry name" value="LPS_assembly_LptD"/>
    <property type="match status" value="1"/>
</dbReference>
<feature type="domain" description="Organic solvent tolerance-like N-terminal" evidence="6">
    <location>
        <begin position="107"/>
        <end position="236"/>
    </location>
</feature>
<evidence type="ECO:0000256" key="3">
    <source>
        <dbReference type="ARBA" id="ARBA00023237"/>
    </source>
</evidence>
<dbReference type="RefSeq" id="WP_068996936.1">
    <property type="nucleotide sequence ID" value="NZ_MDTQ01000001.1"/>
</dbReference>
<evidence type="ECO:0000313" key="8">
    <source>
        <dbReference type="EMBL" id="ODC02551.1"/>
    </source>
</evidence>
<comment type="subunit">
    <text evidence="4">Component of the lipopolysaccharide transport and assembly complex. Interacts with LptE and LptA.</text>
</comment>
<keyword evidence="9" id="KW-1185">Reference proteome</keyword>
<evidence type="ECO:0000256" key="1">
    <source>
        <dbReference type="ARBA" id="ARBA00022729"/>
    </source>
</evidence>
<dbReference type="InterPro" id="IPR005653">
    <property type="entry name" value="OstA-like_N"/>
</dbReference>
<dbReference type="InterPro" id="IPR007543">
    <property type="entry name" value="LptD_C"/>
</dbReference>
<keyword evidence="2 4" id="KW-0472">Membrane</keyword>
<dbReference type="InterPro" id="IPR050218">
    <property type="entry name" value="LptD"/>
</dbReference>
<evidence type="ECO:0000256" key="5">
    <source>
        <dbReference type="SAM" id="Phobius"/>
    </source>
</evidence>
<dbReference type="GO" id="GO:0015920">
    <property type="term" value="P:lipopolysaccharide transport"/>
    <property type="evidence" value="ECO:0007669"/>
    <property type="project" value="InterPro"/>
</dbReference>
<feature type="transmembrane region" description="Helical" evidence="5">
    <location>
        <begin position="21"/>
        <end position="43"/>
    </location>
</feature>